<dbReference type="Pfam" id="PF04879">
    <property type="entry name" value="Molybdop_Fe4S4"/>
    <property type="match status" value="1"/>
</dbReference>
<keyword evidence="14" id="KW-1185">Reference proteome</keyword>
<dbReference type="PANTHER" id="PTHR43105:SF14">
    <property type="entry name" value="FORMATE DEHYDROGENASE H"/>
    <property type="match status" value="1"/>
</dbReference>
<dbReference type="AlphaFoldDB" id="L0HAF8"/>
<dbReference type="InterPro" id="IPR009010">
    <property type="entry name" value="Asp_de-COase-like_dom_sf"/>
</dbReference>
<dbReference type="KEGG" id="mfo:Metfor_0647"/>
<dbReference type="SUPFAM" id="SSF53706">
    <property type="entry name" value="Formate dehydrogenase/DMSO reductase, domains 1-3"/>
    <property type="match status" value="1"/>
</dbReference>
<dbReference type="GO" id="GO:0051539">
    <property type="term" value="F:4 iron, 4 sulfur cluster binding"/>
    <property type="evidence" value="ECO:0007669"/>
    <property type="project" value="UniProtKB-KW"/>
</dbReference>
<evidence type="ECO:0000256" key="6">
    <source>
        <dbReference type="ARBA" id="ARBA00022723"/>
    </source>
</evidence>
<accession>L0HAF8</accession>
<dbReference type="SUPFAM" id="SSF50692">
    <property type="entry name" value="ADC-like"/>
    <property type="match status" value="1"/>
</dbReference>
<evidence type="ECO:0000313" key="14">
    <source>
        <dbReference type="Proteomes" id="UP000010824"/>
    </source>
</evidence>
<dbReference type="eggNOG" id="arCOG01492">
    <property type="taxonomic scope" value="Archaea"/>
</dbReference>
<dbReference type="PROSITE" id="PS00551">
    <property type="entry name" value="MOLYBDOPTERIN_PROK_1"/>
    <property type="match status" value="1"/>
</dbReference>
<dbReference type="HOGENOM" id="CLU_000422_4_0_2"/>
<dbReference type="GO" id="GO:0043546">
    <property type="term" value="F:molybdopterin cofactor binding"/>
    <property type="evidence" value="ECO:0007669"/>
    <property type="project" value="InterPro"/>
</dbReference>
<evidence type="ECO:0000256" key="3">
    <source>
        <dbReference type="ARBA" id="ARBA00010312"/>
    </source>
</evidence>
<comment type="cofactor">
    <cofactor evidence="2">
        <name>[4Fe-4S] cluster</name>
        <dbReference type="ChEBI" id="CHEBI:49883"/>
    </cofactor>
</comment>
<dbReference type="GO" id="GO:0016020">
    <property type="term" value="C:membrane"/>
    <property type="evidence" value="ECO:0007669"/>
    <property type="project" value="TreeGrafter"/>
</dbReference>
<dbReference type="GeneID" id="14309320"/>
<reference evidence="14" key="1">
    <citation type="submission" date="2011-12" db="EMBL/GenBank/DDBJ databases">
        <title>Complete sequence of Methanoregula formicicum SMSP.</title>
        <authorList>
            <person name="Lucas S."/>
            <person name="Han J."/>
            <person name="Lapidus A."/>
            <person name="Cheng J.-F."/>
            <person name="Goodwin L."/>
            <person name="Pitluck S."/>
            <person name="Peters L."/>
            <person name="Ovchinnikova G."/>
            <person name="Teshima H."/>
            <person name="Detter J.C."/>
            <person name="Han C."/>
            <person name="Tapia R."/>
            <person name="Land M."/>
            <person name="Hauser L."/>
            <person name="Kyrpides N."/>
            <person name="Ivanova N."/>
            <person name="Pagani I."/>
            <person name="Imachi H."/>
            <person name="Tamaki H."/>
            <person name="Sekiguchi Y."/>
            <person name="Kamagata Y."/>
            <person name="Cadillo-Quiroz H."/>
            <person name="Zinder S."/>
            <person name="Liu W.-T."/>
            <person name="Woyke T."/>
        </authorList>
    </citation>
    <scope>NUCLEOTIDE SEQUENCE [LARGE SCALE GENOMIC DNA]</scope>
    <source>
        <strain evidence="14">DSM 22288 / NBRC 105244 / SMSP</strain>
    </source>
</reference>
<evidence type="ECO:0000256" key="10">
    <source>
        <dbReference type="ARBA" id="ARBA00047971"/>
    </source>
</evidence>
<comment type="catalytic activity">
    <reaction evidence="10">
        <text>oxidized coenzyme F420-(gamma-L-Glu)(n) + formate + 2 H(+) = reduced coenzyme F420-(gamma-L-Glu)(n) + CO2</text>
        <dbReference type="Rhea" id="RHEA:42764"/>
        <dbReference type="Rhea" id="RHEA-COMP:12939"/>
        <dbReference type="Rhea" id="RHEA-COMP:14378"/>
        <dbReference type="ChEBI" id="CHEBI:15378"/>
        <dbReference type="ChEBI" id="CHEBI:15740"/>
        <dbReference type="ChEBI" id="CHEBI:16526"/>
        <dbReference type="ChEBI" id="CHEBI:133980"/>
        <dbReference type="ChEBI" id="CHEBI:139511"/>
        <dbReference type="EC" id="1.17.98.3"/>
    </reaction>
</comment>
<dbReference type="GO" id="GO:0015942">
    <property type="term" value="P:formate metabolic process"/>
    <property type="evidence" value="ECO:0007669"/>
    <property type="project" value="InterPro"/>
</dbReference>
<keyword evidence="8" id="KW-0408">Iron</keyword>
<evidence type="ECO:0000256" key="2">
    <source>
        <dbReference type="ARBA" id="ARBA00001966"/>
    </source>
</evidence>
<dbReference type="EMBL" id="CP003167">
    <property type="protein sequence ID" value="AGB01707.1"/>
    <property type="molecule type" value="Genomic_DNA"/>
</dbReference>
<dbReference type="CDD" id="cd02753">
    <property type="entry name" value="MopB_Formate-Dh-H"/>
    <property type="match status" value="1"/>
</dbReference>
<dbReference type="InterPro" id="IPR006963">
    <property type="entry name" value="Mopterin_OxRdtase_4Fe-4S_dom"/>
</dbReference>
<dbReference type="Proteomes" id="UP000010824">
    <property type="component" value="Chromosome"/>
</dbReference>
<evidence type="ECO:0000313" key="13">
    <source>
        <dbReference type="EMBL" id="AGB01707.1"/>
    </source>
</evidence>
<dbReference type="PROSITE" id="PS51669">
    <property type="entry name" value="4FE4S_MOW_BIS_MGD"/>
    <property type="match status" value="1"/>
</dbReference>
<dbReference type="InterPro" id="IPR050123">
    <property type="entry name" value="Prok_molybdopt-oxidoreductase"/>
</dbReference>
<evidence type="ECO:0000256" key="4">
    <source>
        <dbReference type="ARBA" id="ARBA00022485"/>
    </source>
</evidence>
<protein>
    <recommendedName>
        <fullName evidence="11">formate dehydrogenase (coenzyme F420)</fullName>
        <ecNumber evidence="11">1.17.98.3</ecNumber>
    </recommendedName>
</protein>
<dbReference type="Pfam" id="PF00384">
    <property type="entry name" value="Molybdopterin"/>
    <property type="match status" value="1"/>
</dbReference>
<evidence type="ECO:0000256" key="9">
    <source>
        <dbReference type="ARBA" id="ARBA00023014"/>
    </source>
</evidence>
<feature type="domain" description="4Fe-4S Mo/W bis-MGD-type" evidence="12">
    <location>
        <begin position="8"/>
        <end position="64"/>
    </location>
</feature>
<dbReference type="FunFam" id="2.40.40.20:FF:000005">
    <property type="entry name" value="Periplasmic nitrate reductase"/>
    <property type="match status" value="1"/>
</dbReference>
<dbReference type="InterPro" id="IPR027467">
    <property type="entry name" value="MopterinOxRdtase_cofactor_BS"/>
</dbReference>
<dbReference type="FunFam" id="2.20.25.90:FF:000006">
    <property type="entry name" value="Formate dehydrogenase alpha subunit"/>
    <property type="match status" value="1"/>
</dbReference>
<keyword evidence="6" id="KW-0479">Metal-binding</keyword>
<dbReference type="InterPro" id="IPR041924">
    <property type="entry name" value="Formate_Dh-H_N"/>
</dbReference>
<name>L0HAF8_METFS</name>
<dbReference type="InterPro" id="IPR006655">
    <property type="entry name" value="Mopterin_OxRdtase_prok_CS"/>
</dbReference>
<keyword evidence="5" id="KW-0500">Molybdenum</keyword>
<dbReference type="GO" id="GO:0046872">
    <property type="term" value="F:metal ion binding"/>
    <property type="evidence" value="ECO:0007669"/>
    <property type="project" value="UniProtKB-KW"/>
</dbReference>
<evidence type="ECO:0000256" key="7">
    <source>
        <dbReference type="ARBA" id="ARBA00023002"/>
    </source>
</evidence>
<comment type="similarity">
    <text evidence="3">Belongs to the prokaryotic molybdopterin-containing oxidoreductase family.</text>
</comment>
<keyword evidence="9" id="KW-0411">Iron-sulfur</keyword>
<dbReference type="Pfam" id="PF01568">
    <property type="entry name" value="Molydop_binding"/>
    <property type="match status" value="1"/>
</dbReference>
<reference evidence="13 14" key="2">
    <citation type="journal article" date="2014" name="Genome Announc.">
        <title>Complete Genome Sequence of Methanoregula formicica SMSPT, a Mesophilic Hydrogenotrophic Methanogen Isolated from a Methanogenic Upflow Anaerobic Sludge Blanket Reactor.</title>
        <authorList>
            <person name="Yamamoto K."/>
            <person name="Tamaki H."/>
            <person name="Cadillo-Quiroz H."/>
            <person name="Imachi H."/>
            <person name="Kyrpides N."/>
            <person name="Woyke T."/>
            <person name="Goodwin L."/>
            <person name="Zinder S.H."/>
            <person name="Kamagata Y."/>
            <person name="Liu W.T."/>
        </authorList>
    </citation>
    <scope>NUCLEOTIDE SEQUENCE [LARGE SCALE GENOMIC DNA]</scope>
    <source>
        <strain evidence="14">DSM 22288 / NBRC 105244 / SMSP</strain>
    </source>
</reference>
<dbReference type="GO" id="GO:0022904">
    <property type="term" value="P:respiratory electron transport chain"/>
    <property type="evidence" value="ECO:0007669"/>
    <property type="project" value="TreeGrafter"/>
</dbReference>
<dbReference type="PANTHER" id="PTHR43105">
    <property type="entry name" value="RESPIRATORY NITRATE REDUCTASE"/>
    <property type="match status" value="1"/>
</dbReference>
<dbReference type="SMART" id="SM00926">
    <property type="entry name" value="Molybdop_Fe4S4"/>
    <property type="match status" value="1"/>
</dbReference>
<dbReference type="InterPro" id="IPR006657">
    <property type="entry name" value="MoPterin_dinucl-bd_dom"/>
</dbReference>
<dbReference type="Gene3D" id="3.40.228.10">
    <property type="entry name" value="Dimethylsulfoxide Reductase, domain 2"/>
    <property type="match status" value="1"/>
</dbReference>
<dbReference type="Gene3D" id="2.20.25.90">
    <property type="entry name" value="ADC-like domains"/>
    <property type="match status" value="1"/>
</dbReference>
<evidence type="ECO:0000256" key="11">
    <source>
        <dbReference type="ARBA" id="ARBA00049724"/>
    </source>
</evidence>
<dbReference type="NCBIfam" id="TIGR01591">
    <property type="entry name" value="Fdh-alpha"/>
    <property type="match status" value="1"/>
</dbReference>
<evidence type="ECO:0000259" key="12">
    <source>
        <dbReference type="PROSITE" id="PS51669"/>
    </source>
</evidence>
<keyword evidence="7" id="KW-0560">Oxidoreductase</keyword>
<evidence type="ECO:0000256" key="5">
    <source>
        <dbReference type="ARBA" id="ARBA00022505"/>
    </source>
</evidence>
<dbReference type="InterPro" id="IPR006656">
    <property type="entry name" value="Mopterin_OxRdtase"/>
</dbReference>
<evidence type="ECO:0000256" key="1">
    <source>
        <dbReference type="ARBA" id="ARBA00001942"/>
    </source>
</evidence>
<dbReference type="EC" id="1.17.98.3" evidence="11"/>
<dbReference type="Gene3D" id="3.40.50.740">
    <property type="match status" value="1"/>
</dbReference>
<dbReference type="PROSITE" id="PS00490">
    <property type="entry name" value="MOLYBDOPTERIN_PROK_2"/>
    <property type="match status" value="1"/>
</dbReference>
<dbReference type="InParanoid" id="L0HAF8"/>
<dbReference type="OrthoDB" id="23466at2157"/>
<evidence type="ECO:0000256" key="8">
    <source>
        <dbReference type="ARBA" id="ARBA00023004"/>
    </source>
</evidence>
<comment type="cofactor">
    <cofactor evidence="1">
        <name>Mo-bis(molybdopterin guanine dinucleotide)</name>
        <dbReference type="ChEBI" id="CHEBI:60539"/>
    </cofactor>
</comment>
<keyword evidence="4" id="KW-0004">4Fe-4S</keyword>
<dbReference type="InterPro" id="IPR006478">
    <property type="entry name" value="Formate_DH_asu"/>
</dbReference>
<dbReference type="GO" id="GO:0003954">
    <property type="term" value="F:NADH dehydrogenase activity"/>
    <property type="evidence" value="ECO:0007669"/>
    <property type="project" value="TreeGrafter"/>
</dbReference>
<dbReference type="STRING" id="593750.Metfor_0647"/>
<organism evidence="13 14">
    <name type="scientific">Methanoregula formicica (strain DSM 22288 / NBRC 105244 / SMSP)</name>
    <dbReference type="NCBI Taxonomy" id="593750"/>
    <lineage>
        <taxon>Archaea</taxon>
        <taxon>Methanobacteriati</taxon>
        <taxon>Methanobacteriota</taxon>
        <taxon>Stenosarchaea group</taxon>
        <taxon>Methanomicrobia</taxon>
        <taxon>Methanomicrobiales</taxon>
        <taxon>Methanoregulaceae</taxon>
        <taxon>Methanoregula</taxon>
    </lineage>
</organism>
<gene>
    <name evidence="13" type="ordered locus">Metfor_0647</name>
</gene>
<dbReference type="RefSeq" id="WP_015284671.1">
    <property type="nucleotide sequence ID" value="NC_019943.1"/>
</dbReference>
<dbReference type="GO" id="GO:0043794">
    <property type="term" value="F:formate dehydrogenase (coenzyme F420) activity"/>
    <property type="evidence" value="ECO:0007669"/>
    <property type="project" value="UniProtKB-EC"/>
</dbReference>
<dbReference type="GO" id="GO:0008863">
    <property type="term" value="F:formate dehydrogenase (NAD+) activity"/>
    <property type="evidence" value="ECO:0007669"/>
    <property type="project" value="InterPro"/>
</dbReference>
<sequence length="689" mass="76394">MANSTSTLKYVPTTCPYCGVGCGLNLVVNDGKLVGVEPYKRSPINEGKLCPKGMTCWEHVHSPDRLTKPKIKKNGKFVDATWTEAIDLIAKKFKEISDKNGPKSLGFQTSCRTVNEDCYALQKFARVGFQTNNVDNCARICHGPSVAGLSLSFGSGAATNPFEDVLNSDLIVMWGSNAVEAHPLAGRRVMQAKKKGIPIVVVDPRYSTTARLADKWIRFNPSTHIALANSMMYWIIKEGLQNTAFINERTKGFDDLKKTVEKYADCEEIHGVPLETVKSFARQYARAKNAVIIYCLGITELTTGTDNVRSMGNLALLTGNVGRPGVGVNPLRGQNNVQGACDMGAYPNVYSGYQACSVADNRSKMEKAWGMKEGSLPDWYGSTLTEQVNDAGSVIKAMYFLGLNPVVSYPDSNHVKRQLEKLDFCVFQDIFWTESCEYADVVLPGTCFAEKDGTFTSGERRVNRVRKAVDGPGESKYDWEIIGMVAKKMGLKGFDWKSAKDVWDDMRACTPNLFGATYEKMEKPESIHWPCPTVEHPGTPILHIGKFSAADGKGTMFGLEYRQPAEVADAEYPFTMMTGRVIFHYHTRTQTDRAAQLHYEVPESYCQINTIDAKKMGVKEGEKIKITSRRGETITRARISDDVAPKVLYMAMHFNQGVNNLTNTALDPLSKMPELKHCAVKVEKIAEAK</sequence>
<dbReference type="Gene3D" id="2.40.40.20">
    <property type="match status" value="1"/>
</dbReference>
<proteinExistence type="inferred from homology"/>